<dbReference type="CDD" id="cd00405">
    <property type="entry name" value="PRAI"/>
    <property type="match status" value="1"/>
</dbReference>
<dbReference type="GO" id="GO:0004640">
    <property type="term" value="F:phosphoribosylanthranilate isomerase activity"/>
    <property type="evidence" value="ECO:0007669"/>
    <property type="project" value="UniProtKB-UniRule"/>
</dbReference>
<dbReference type="EMBL" id="FMZH01000006">
    <property type="protein sequence ID" value="SDD49235.1"/>
    <property type="molecule type" value="Genomic_DNA"/>
</dbReference>
<dbReference type="SUPFAM" id="SSF51366">
    <property type="entry name" value="Ribulose-phoshate binding barrel"/>
    <property type="match status" value="1"/>
</dbReference>
<feature type="domain" description="N-(5'phosphoribosyl) anthranilate isomerase (PRAI)" evidence="10">
    <location>
        <begin position="5"/>
        <end position="205"/>
    </location>
</feature>
<evidence type="ECO:0000313" key="12">
    <source>
        <dbReference type="Proteomes" id="UP000199455"/>
    </source>
</evidence>
<dbReference type="HAMAP" id="MF_00135">
    <property type="entry name" value="PRAI"/>
    <property type="match status" value="1"/>
</dbReference>
<dbReference type="PANTHER" id="PTHR42894">
    <property type="entry name" value="N-(5'-PHOSPHORIBOSYL)ANTHRANILATE ISOMERASE"/>
    <property type="match status" value="1"/>
</dbReference>
<evidence type="ECO:0000256" key="7">
    <source>
        <dbReference type="ARBA" id="ARBA00023141"/>
    </source>
</evidence>
<keyword evidence="8 9" id="KW-0413">Isomerase</keyword>
<evidence type="ECO:0000313" key="11">
    <source>
        <dbReference type="EMBL" id="SDD49235.1"/>
    </source>
</evidence>
<proteinExistence type="inferred from homology"/>
<sequence length="215" mass="24075">MLKLKVCGMRLAANIAAVAGLQPDYLGFIFYEKSPRAISDVSAELIKYIPAEIKTVGVFVNEDIETVKEKISSLKLKAVQLHGSETPEYCAELKSDFPNLEVIKAFGIDEDFDFSALEAYLATTDYFLFDTKTKAHGGSGKTFNWSVLDRYTYTKPYFLSGGIDLEHTTAIKNINDDRLYALDINSRFETEPGLKDAEKIKEFIKEIITPGFNQG</sequence>
<evidence type="ECO:0000259" key="10">
    <source>
        <dbReference type="Pfam" id="PF00697"/>
    </source>
</evidence>
<dbReference type="Proteomes" id="UP000199455">
    <property type="component" value="Unassembled WGS sequence"/>
</dbReference>
<dbReference type="Pfam" id="PF00697">
    <property type="entry name" value="PRAI"/>
    <property type="match status" value="1"/>
</dbReference>
<evidence type="ECO:0000256" key="5">
    <source>
        <dbReference type="ARBA" id="ARBA00022605"/>
    </source>
</evidence>
<name>A0A1G6V8R7_9SPHI</name>
<evidence type="ECO:0000256" key="8">
    <source>
        <dbReference type="ARBA" id="ARBA00023235"/>
    </source>
</evidence>
<dbReference type="GO" id="GO:0000162">
    <property type="term" value="P:L-tryptophan biosynthetic process"/>
    <property type="evidence" value="ECO:0007669"/>
    <property type="project" value="UniProtKB-UniRule"/>
</dbReference>
<reference evidence="12" key="1">
    <citation type="submission" date="2016-10" db="EMBL/GenBank/DDBJ databases">
        <authorList>
            <person name="Varghese N."/>
            <person name="Submissions S."/>
        </authorList>
    </citation>
    <scope>NUCLEOTIDE SEQUENCE [LARGE SCALE GENOMIC DNA]</scope>
    <source>
        <strain evidence="12">DSM 18609</strain>
    </source>
</reference>
<organism evidence="11 12">
    <name type="scientific">Pedobacter soli</name>
    <dbReference type="NCBI Taxonomy" id="390242"/>
    <lineage>
        <taxon>Bacteria</taxon>
        <taxon>Pseudomonadati</taxon>
        <taxon>Bacteroidota</taxon>
        <taxon>Sphingobacteriia</taxon>
        <taxon>Sphingobacteriales</taxon>
        <taxon>Sphingobacteriaceae</taxon>
        <taxon>Pedobacter</taxon>
    </lineage>
</organism>
<dbReference type="UniPathway" id="UPA00035">
    <property type="reaction ID" value="UER00042"/>
</dbReference>
<evidence type="ECO:0000256" key="3">
    <source>
        <dbReference type="ARBA" id="ARBA00012572"/>
    </source>
</evidence>
<dbReference type="PANTHER" id="PTHR42894:SF1">
    <property type="entry name" value="N-(5'-PHOSPHORIBOSYL)ANTHRANILATE ISOMERASE"/>
    <property type="match status" value="1"/>
</dbReference>
<evidence type="ECO:0000256" key="9">
    <source>
        <dbReference type="HAMAP-Rule" id="MF_00135"/>
    </source>
</evidence>
<protein>
    <recommendedName>
        <fullName evidence="4 9">N-(5'-phosphoribosyl)anthranilate isomerase</fullName>
        <shortName evidence="9">PRAI</shortName>
        <ecNumber evidence="3 9">5.3.1.24</ecNumber>
    </recommendedName>
</protein>
<keyword evidence="12" id="KW-1185">Reference proteome</keyword>
<dbReference type="Gene3D" id="3.20.20.70">
    <property type="entry name" value="Aldolase class I"/>
    <property type="match status" value="1"/>
</dbReference>
<dbReference type="EC" id="5.3.1.24" evidence="3 9"/>
<evidence type="ECO:0000256" key="2">
    <source>
        <dbReference type="ARBA" id="ARBA00004664"/>
    </source>
</evidence>
<dbReference type="STRING" id="390242.SAMN04488024_10612"/>
<evidence type="ECO:0000256" key="6">
    <source>
        <dbReference type="ARBA" id="ARBA00022822"/>
    </source>
</evidence>
<evidence type="ECO:0000256" key="4">
    <source>
        <dbReference type="ARBA" id="ARBA00022272"/>
    </source>
</evidence>
<keyword evidence="6 9" id="KW-0822">Tryptophan biosynthesis</keyword>
<dbReference type="AlphaFoldDB" id="A0A1G6V8R7"/>
<evidence type="ECO:0000256" key="1">
    <source>
        <dbReference type="ARBA" id="ARBA00001164"/>
    </source>
</evidence>
<comment type="pathway">
    <text evidence="2 9">Amino-acid biosynthesis; L-tryptophan biosynthesis; L-tryptophan from chorismate: step 3/5.</text>
</comment>
<dbReference type="InterPro" id="IPR044643">
    <property type="entry name" value="TrpF_fam"/>
</dbReference>
<dbReference type="InterPro" id="IPR011060">
    <property type="entry name" value="RibuloseP-bd_barrel"/>
</dbReference>
<comment type="catalytic activity">
    <reaction evidence="1 9">
        <text>N-(5-phospho-beta-D-ribosyl)anthranilate = 1-(2-carboxyphenylamino)-1-deoxy-D-ribulose 5-phosphate</text>
        <dbReference type="Rhea" id="RHEA:21540"/>
        <dbReference type="ChEBI" id="CHEBI:18277"/>
        <dbReference type="ChEBI" id="CHEBI:58613"/>
        <dbReference type="EC" id="5.3.1.24"/>
    </reaction>
</comment>
<keyword evidence="7 9" id="KW-0057">Aromatic amino acid biosynthesis</keyword>
<comment type="similarity">
    <text evidence="9">Belongs to the TrpF family.</text>
</comment>
<accession>A0A1G6V8R7</accession>
<keyword evidence="5 9" id="KW-0028">Amino-acid biosynthesis</keyword>
<dbReference type="InterPro" id="IPR013785">
    <property type="entry name" value="Aldolase_TIM"/>
</dbReference>
<gene>
    <name evidence="9" type="primary">trpF</name>
    <name evidence="11" type="ORF">SAMN04488024_10612</name>
</gene>
<dbReference type="RefSeq" id="WP_244154665.1">
    <property type="nucleotide sequence ID" value="NZ_FMZH01000006.1"/>
</dbReference>
<dbReference type="InterPro" id="IPR001240">
    <property type="entry name" value="PRAI_dom"/>
</dbReference>